<keyword evidence="6" id="KW-1185">Reference proteome</keyword>
<dbReference type="GO" id="GO:0005524">
    <property type="term" value="F:ATP binding"/>
    <property type="evidence" value="ECO:0007669"/>
    <property type="project" value="UniProtKB-KW"/>
</dbReference>
<keyword evidence="1" id="KW-0813">Transport</keyword>
<proteinExistence type="predicted"/>
<dbReference type="PANTHER" id="PTHR42939">
    <property type="entry name" value="ABC TRANSPORTER ATP-BINDING PROTEIN ALBC-RELATED"/>
    <property type="match status" value="1"/>
</dbReference>
<dbReference type="InterPro" id="IPR051782">
    <property type="entry name" value="ABC_Transporter_VariousFunc"/>
</dbReference>
<feature type="domain" description="ABC transporter" evidence="4">
    <location>
        <begin position="4"/>
        <end position="229"/>
    </location>
</feature>
<dbReference type="PANTHER" id="PTHR42939:SF1">
    <property type="entry name" value="ABC TRANSPORTER ATP-BINDING PROTEIN ALBC-RELATED"/>
    <property type="match status" value="1"/>
</dbReference>
<gene>
    <name evidence="5" type="ORF">IEO70_06415</name>
</gene>
<evidence type="ECO:0000256" key="3">
    <source>
        <dbReference type="ARBA" id="ARBA00022840"/>
    </source>
</evidence>
<evidence type="ECO:0000313" key="6">
    <source>
        <dbReference type="Proteomes" id="UP000602076"/>
    </source>
</evidence>
<dbReference type="RefSeq" id="WP_190997535.1">
    <property type="nucleotide sequence ID" value="NZ_JACXSI010000012.1"/>
</dbReference>
<evidence type="ECO:0000256" key="2">
    <source>
        <dbReference type="ARBA" id="ARBA00022741"/>
    </source>
</evidence>
<dbReference type="AlphaFoldDB" id="A0A927CXZ6"/>
<dbReference type="SMART" id="SM00382">
    <property type="entry name" value="AAA"/>
    <property type="match status" value="1"/>
</dbReference>
<name>A0A927CXZ6_9BACI</name>
<keyword evidence="2" id="KW-0547">Nucleotide-binding</keyword>
<comment type="caution">
    <text evidence="5">The sequence shown here is derived from an EMBL/GenBank/DDBJ whole genome shotgun (WGS) entry which is preliminary data.</text>
</comment>
<evidence type="ECO:0000313" key="5">
    <source>
        <dbReference type="EMBL" id="MBD3107995.1"/>
    </source>
</evidence>
<reference evidence="5" key="1">
    <citation type="submission" date="2020-09" db="EMBL/GenBank/DDBJ databases">
        <title>Bacillus faecalis sp. nov., a moderately halophilic bacterium isolated from cow faeces.</title>
        <authorList>
            <person name="Jiang L."/>
            <person name="Lee J."/>
        </authorList>
    </citation>
    <scope>NUCLEOTIDE SEQUENCE</scope>
    <source>
        <strain evidence="5">AGMB 02131</strain>
    </source>
</reference>
<accession>A0A927CXZ6</accession>
<dbReference type="CDD" id="cd03230">
    <property type="entry name" value="ABC_DR_subfamily_A"/>
    <property type="match status" value="1"/>
</dbReference>
<dbReference type="InterPro" id="IPR003439">
    <property type="entry name" value="ABC_transporter-like_ATP-bd"/>
</dbReference>
<dbReference type="InterPro" id="IPR027417">
    <property type="entry name" value="P-loop_NTPase"/>
</dbReference>
<organism evidence="5 6">
    <name type="scientific">Peribacillus faecalis</name>
    <dbReference type="NCBI Taxonomy" id="2772559"/>
    <lineage>
        <taxon>Bacteria</taxon>
        <taxon>Bacillati</taxon>
        <taxon>Bacillota</taxon>
        <taxon>Bacilli</taxon>
        <taxon>Bacillales</taxon>
        <taxon>Bacillaceae</taxon>
        <taxon>Peribacillus</taxon>
    </lineage>
</organism>
<keyword evidence="3 5" id="KW-0067">ATP-binding</keyword>
<protein>
    <submittedName>
        <fullName evidence="5">ABC transporter ATP-binding protein</fullName>
    </submittedName>
</protein>
<sequence>MAIIQCNDLVKKYRGNKALNGFTCEIKENKITGIIGRNGAGKTTFLKIISGFFQESAGEVKVFGERPFNNLNVSANSIMVDHEMPLPTILKLGEILEEASRFYPNFDRKLAFRLLSYFSLDEKLYVNDMSKGMRSTFHSIIGLSSRCALTIFDEPTLGMDAAVRKDFYRALLKDFIAFPRTVLFSSHHLEEIEDLLEDVLLIDKGKNQLHISIDEMKEWAIAVQGPTEKVKDWTANREVLFEKQLGGSMTYVVVDNNLSEQERESIKMNGLTVLSVSATDLCVYLTNKSKGGIDDVFRANDEE</sequence>
<dbReference type="InterPro" id="IPR003593">
    <property type="entry name" value="AAA+_ATPase"/>
</dbReference>
<evidence type="ECO:0000259" key="4">
    <source>
        <dbReference type="PROSITE" id="PS50893"/>
    </source>
</evidence>
<dbReference type="SUPFAM" id="SSF52540">
    <property type="entry name" value="P-loop containing nucleoside triphosphate hydrolases"/>
    <property type="match status" value="1"/>
</dbReference>
<dbReference type="Gene3D" id="3.40.50.300">
    <property type="entry name" value="P-loop containing nucleotide triphosphate hydrolases"/>
    <property type="match status" value="1"/>
</dbReference>
<dbReference type="Proteomes" id="UP000602076">
    <property type="component" value="Unassembled WGS sequence"/>
</dbReference>
<dbReference type="EMBL" id="JACXSI010000012">
    <property type="protein sequence ID" value="MBD3107995.1"/>
    <property type="molecule type" value="Genomic_DNA"/>
</dbReference>
<evidence type="ECO:0000256" key="1">
    <source>
        <dbReference type="ARBA" id="ARBA00022448"/>
    </source>
</evidence>
<dbReference type="PROSITE" id="PS50893">
    <property type="entry name" value="ABC_TRANSPORTER_2"/>
    <property type="match status" value="1"/>
</dbReference>
<dbReference type="GO" id="GO:0016887">
    <property type="term" value="F:ATP hydrolysis activity"/>
    <property type="evidence" value="ECO:0007669"/>
    <property type="project" value="InterPro"/>
</dbReference>
<dbReference type="Pfam" id="PF00005">
    <property type="entry name" value="ABC_tran"/>
    <property type="match status" value="1"/>
</dbReference>